<comment type="caution">
    <text evidence="3">The sequence shown here is derived from an EMBL/GenBank/DDBJ whole genome shotgun (WGS) entry which is preliminary data.</text>
</comment>
<reference evidence="3" key="1">
    <citation type="journal article" date="2020" name="Fungal Divers.">
        <title>Resolving the Mortierellaceae phylogeny through synthesis of multi-gene phylogenetics and phylogenomics.</title>
        <authorList>
            <person name="Vandepol N."/>
            <person name="Liber J."/>
            <person name="Desiro A."/>
            <person name="Na H."/>
            <person name="Kennedy M."/>
            <person name="Barry K."/>
            <person name="Grigoriev I.V."/>
            <person name="Miller A.N."/>
            <person name="O'Donnell K."/>
            <person name="Stajich J.E."/>
            <person name="Bonito G."/>
        </authorList>
    </citation>
    <scope>NUCLEOTIDE SEQUENCE</scope>
    <source>
        <strain evidence="3">KOD948</strain>
    </source>
</reference>
<feature type="compositionally biased region" description="Polar residues" evidence="2">
    <location>
        <begin position="151"/>
        <end position="173"/>
    </location>
</feature>
<feature type="region of interest" description="Disordered" evidence="2">
    <location>
        <begin position="259"/>
        <end position="280"/>
    </location>
</feature>
<feature type="region of interest" description="Disordered" evidence="2">
    <location>
        <begin position="112"/>
        <end position="178"/>
    </location>
</feature>
<name>A0A9P6PKC9_9FUNG</name>
<feature type="compositionally biased region" description="Basic and acidic residues" evidence="2">
    <location>
        <begin position="128"/>
        <end position="143"/>
    </location>
</feature>
<keyword evidence="1" id="KW-0175">Coiled coil</keyword>
<gene>
    <name evidence="3" type="ORF">BG011_001305</name>
</gene>
<evidence type="ECO:0000256" key="2">
    <source>
        <dbReference type="SAM" id="MobiDB-lite"/>
    </source>
</evidence>
<feature type="region of interest" description="Disordered" evidence="2">
    <location>
        <begin position="1"/>
        <end position="21"/>
    </location>
</feature>
<dbReference type="Proteomes" id="UP000726737">
    <property type="component" value="Unassembled WGS sequence"/>
</dbReference>
<protein>
    <submittedName>
        <fullName evidence="3">Uncharacterized protein</fullName>
    </submittedName>
</protein>
<dbReference type="EMBL" id="JAAAJA010001327">
    <property type="protein sequence ID" value="KAG0247552.1"/>
    <property type="molecule type" value="Genomic_DNA"/>
</dbReference>
<keyword evidence="4" id="KW-1185">Reference proteome</keyword>
<evidence type="ECO:0000256" key="1">
    <source>
        <dbReference type="SAM" id="Coils"/>
    </source>
</evidence>
<feature type="compositionally biased region" description="Polar residues" evidence="2">
    <location>
        <begin position="1"/>
        <end position="20"/>
    </location>
</feature>
<evidence type="ECO:0000313" key="4">
    <source>
        <dbReference type="Proteomes" id="UP000726737"/>
    </source>
</evidence>
<organism evidence="3 4">
    <name type="scientific">Mortierella polycephala</name>
    <dbReference type="NCBI Taxonomy" id="41804"/>
    <lineage>
        <taxon>Eukaryota</taxon>
        <taxon>Fungi</taxon>
        <taxon>Fungi incertae sedis</taxon>
        <taxon>Mucoromycota</taxon>
        <taxon>Mortierellomycotina</taxon>
        <taxon>Mortierellomycetes</taxon>
        <taxon>Mortierellales</taxon>
        <taxon>Mortierellaceae</taxon>
        <taxon>Mortierella</taxon>
    </lineage>
</organism>
<feature type="coiled-coil region" evidence="1">
    <location>
        <begin position="215"/>
        <end position="246"/>
    </location>
</feature>
<dbReference type="AlphaFoldDB" id="A0A9P6PKC9"/>
<feature type="compositionally biased region" description="Basic and acidic residues" evidence="2">
    <location>
        <begin position="266"/>
        <end position="280"/>
    </location>
</feature>
<evidence type="ECO:0000313" key="3">
    <source>
        <dbReference type="EMBL" id="KAG0247552.1"/>
    </source>
</evidence>
<sequence length="280" mass="31974">MYPSTSTTHQLQQPTQSVEQENVHRIRKADVHDRLAEALNKQFSTNLSGLQIKNKIANMRTTFSKAIKLKSMTGNGDKLGSTLRSRILGVCHFYDIMEPIWSKSWSINPRGVEGSGGSTDNGNVFDTIGKDSTDSEGEEKNKGAPEPAQQERVQVQESLQQQEIEMRHSTSTKPTKRKQGVAELMVQLNEITAGQTPVELRQLKLELEHDEKLHKIEAEKVIELAEKRIELVKIKLEKKKQKAQDKLCEFLMSSQELHVKKKKQRMGRDDQELQGRFHHR</sequence>
<accession>A0A9P6PKC9</accession>
<dbReference type="OrthoDB" id="2445767at2759"/>
<proteinExistence type="predicted"/>